<protein>
    <submittedName>
        <fullName evidence="1">Uncharacterized protein</fullName>
    </submittedName>
</protein>
<evidence type="ECO:0000313" key="1">
    <source>
        <dbReference type="EMBL" id="VAW29828.1"/>
    </source>
</evidence>
<sequence length="296" mass="33222">MKNKIIVLFSFLILAGMSSSAQELQPFFEVGQFNKAIPELSKQVESTLTNAGYEILGSYHPENKDNLFVVCFTSSNLKQLSLQFPDRGPLGAVLKAGFIMTNGKTILSIVNPEYMFLAYYGQQMDGHEDALKAQAKEVTDLFGKMGRLTPFGGAVEQKRLMHYHYKMMMPYYDDPDDLAEFDSFEEGLRVIQKNLNAHKGNTRKVYQLIFPKQEIAVFGVALLDPETGESDFLPTIGESHIAAMPYEIILQGKNATSLAGKYRIALYWPELGMGTFMKIIKTPGRIEDTMKALTLE</sequence>
<organism evidence="1">
    <name type="scientific">hydrothermal vent metagenome</name>
    <dbReference type="NCBI Taxonomy" id="652676"/>
    <lineage>
        <taxon>unclassified sequences</taxon>
        <taxon>metagenomes</taxon>
        <taxon>ecological metagenomes</taxon>
    </lineage>
</organism>
<dbReference type="AlphaFoldDB" id="A0A3B0UGW9"/>
<dbReference type="EMBL" id="UOET01000433">
    <property type="protein sequence ID" value="VAW29828.1"/>
    <property type="molecule type" value="Genomic_DNA"/>
</dbReference>
<proteinExistence type="predicted"/>
<gene>
    <name evidence="1" type="ORF">MNBD_BACTEROID07-1348</name>
</gene>
<reference evidence="1" key="1">
    <citation type="submission" date="2018-06" db="EMBL/GenBank/DDBJ databases">
        <authorList>
            <person name="Zhirakovskaya E."/>
        </authorList>
    </citation>
    <scope>NUCLEOTIDE SEQUENCE</scope>
</reference>
<accession>A0A3B0UGW9</accession>
<name>A0A3B0UGW9_9ZZZZ</name>